<proteinExistence type="predicted"/>
<reference evidence="1 2" key="1">
    <citation type="submission" date="2017-11" db="EMBL/GenBank/DDBJ databases">
        <title>Genome sequence of Entomoplasma somnilux PYAN-1 (ATCC 49194).</title>
        <authorList>
            <person name="Lo W.-S."/>
            <person name="Gasparich G.E."/>
            <person name="Kuo C.-H."/>
        </authorList>
    </citation>
    <scope>NUCLEOTIDE SEQUENCE [LARGE SCALE GENOMIC DNA]</scope>
    <source>
        <strain evidence="1 2">PYAN-1</strain>
    </source>
</reference>
<gene>
    <name evidence="1" type="ORF">ESOMN_v1c05680</name>
</gene>
<dbReference type="EMBL" id="CP024965">
    <property type="protein sequence ID" value="ATZ18950.1"/>
    <property type="molecule type" value="Genomic_DNA"/>
</dbReference>
<evidence type="ECO:0000313" key="1">
    <source>
        <dbReference type="EMBL" id="ATZ18950.1"/>
    </source>
</evidence>
<protein>
    <submittedName>
        <fullName evidence="1">Uncharacterized protein</fullName>
    </submittedName>
</protein>
<dbReference type="Proteomes" id="UP000232230">
    <property type="component" value="Chromosome"/>
</dbReference>
<dbReference type="KEGG" id="esx:ESOMN_v1c05680"/>
<accession>A0A2K8NYQ0</accession>
<organism evidence="1 2">
    <name type="scientific">Williamsoniiplasma somnilux</name>
    <dbReference type="NCBI Taxonomy" id="215578"/>
    <lineage>
        <taxon>Bacteria</taxon>
        <taxon>Bacillati</taxon>
        <taxon>Mycoplasmatota</taxon>
        <taxon>Mollicutes</taxon>
        <taxon>Entomoplasmatales</taxon>
        <taxon>Williamsoniiplasma</taxon>
    </lineage>
</organism>
<evidence type="ECO:0000313" key="2">
    <source>
        <dbReference type="Proteomes" id="UP000232230"/>
    </source>
</evidence>
<sequence>MKKISNKWFLKFAFKKEVVEEGVFAKWLDKVFAINKTEKQKILSLLEKADVKDLLFYTDVRNVNNILINGIKTVNDIKVTDEEIYYVWSFAQHDNSIDLEFDNSTRAHFWKWSKDIEFDTDLIAVFAINPQHLAEITRKDWLLDRAQNFVNISENIYPETFSWLMVQDIKFFKEAENVIKLNGLNMELYFGDQGIVRKSNLQNNTKDIFNSKTQDTNK</sequence>
<keyword evidence="2" id="KW-1185">Reference proteome</keyword>
<dbReference type="AlphaFoldDB" id="A0A2K8NYQ0"/>
<dbReference type="RefSeq" id="WP_024863469.1">
    <property type="nucleotide sequence ID" value="NZ_CP024965.1"/>
</dbReference>
<name>A0A2K8NYQ0_9MOLU</name>